<feature type="region of interest" description="Disordered" evidence="1">
    <location>
        <begin position="209"/>
        <end position="236"/>
    </location>
</feature>
<keyword evidence="2" id="KW-0732">Signal</keyword>
<feature type="compositionally biased region" description="Polar residues" evidence="1">
    <location>
        <begin position="150"/>
        <end position="159"/>
    </location>
</feature>
<reference evidence="4 5" key="1">
    <citation type="submission" date="2020-08" db="EMBL/GenBank/DDBJ databases">
        <authorList>
            <person name="Koutsovoulos G."/>
            <person name="Danchin GJ E."/>
        </authorList>
    </citation>
    <scope>NUCLEOTIDE SEQUENCE [LARGE SCALE GENOMIC DNA]</scope>
</reference>
<dbReference type="PANTHER" id="PTHR31967">
    <property type="entry name" value="GROUNDHOG (HEDGEHOG-LIKE FAMILY)-RELATED"/>
    <property type="match status" value="1"/>
</dbReference>
<feature type="signal peptide" evidence="2">
    <location>
        <begin position="1"/>
        <end position="17"/>
    </location>
</feature>
<gene>
    <name evidence="4" type="ORF">MENT_LOCUS14310</name>
</gene>
<evidence type="ECO:0000313" key="5">
    <source>
        <dbReference type="Proteomes" id="UP000580250"/>
    </source>
</evidence>
<dbReference type="EMBL" id="CAJEWN010000080">
    <property type="protein sequence ID" value="CAD2160533.1"/>
    <property type="molecule type" value="Genomic_DNA"/>
</dbReference>
<evidence type="ECO:0000313" key="4">
    <source>
        <dbReference type="EMBL" id="CAD2160533.1"/>
    </source>
</evidence>
<evidence type="ECO:0000256" key="2">
    <source>
        <dbReference type="SAM" id="SignalP"/>
    </source>
</evidence>
<accession>A0A6V7UMB9</accession>
<dbReference type="OrthoDB" id="5870380at2759"/>
<proteinExistence type="predicted"/>
<name>A0A6V7UMB9_MELEN</name>
<dbReference type="AlphaFoldDB" id="A0A6V7UMB9"/>
<feature type="region of interest" description="Disordered" evidence="1">
    <location>
        <begin position="326"/>
        <end position="353"/>
    </location>
</feature>
<sequence length="611" mass="67072">MHGEILLLLLLLNKVAPHIMPILWFFTNNIGSALVILTIILIRISPASTETDILKAHYPLTLPSASYVDPSILRRKRLEANAAAVRQQLQHQRDVQVENVGGLLGPLPSINTGNDATGRVIDSVKSRDVFGEQQTQQQSIVAPIHSSVPSIFSQQQQPQEVYPPSSTPPANYQIEQQQSTEIYARLGQQQQQATISATEEDYQTIATPVAPLSPDNAATPSGYENHETPPPPQLSNFAHRTKRIKRTAPQPRQSQALLRCLREAAIVDLLVRRTEGPVPPVRVKARSPSHRVNVDIAPRRTDNNEKNPQSRVHGHRIQQADHEYASAPLHPPSIHPTPQFHGGGPPHVRPGGHSQFFVPASTQGGADYVHHQQQQQQFVQVPHAATKVFGGEGEHVGGAGGGAAPQGVGVLSGSTRGSNLPTMISIGQKGHKPFVSSVPLPPGTNAHRYYYPPRIPLPLPTCFHNPTGYPCCNPKLNDLIVETYTMLESKPRFHTCNINAIAQHLQIRAETRFNMSFETVAAFDDFAQKIHFAGDLVCKVELGGKYMLAYATVKDVSRVLSVEPGEQQNEGGAEGSAASNNIFGKRRKRQVYGPELPKPLNDLTRHYSMWI</sequence>
<feature type="chain" id="PRO_5027662995" description="Ground-like domain-containing protein" evidence="2">
    <location>
        <begin position="18"/>
        <end position="611"/>
    </location>
</feature>
<evidence type="ECO:0000256" key="1">
    <source>
        <dbReference type="SAM" id="MobiDB-lite"/>
    </source>
</evidence>
<dbReference type="Pfam" id="PF04155">
    <property type="entry name" value="Ground-like"/>
    <property type="match status" value="1"/>
</dbReference>
<dbReference type="PANTHER" id="PTHR31967:SF14">
    <property type="entry name" value="GROUND-LIKE DOMAIN-CONTAINING PROTEIN"/>
    <property type="match status" value="1"/>
</dbReference>
<comment type="caution">
    <text evidence="4">The sequence shown here is derived from an EMBL/GenBank/DDBJ whole genome shotgun (WGS) entry which is preliminary data.</text>
</comment>
<organism evidence="4 5">
    <name type="scientific">Meloidogyne enterolobii</name>
    <name type="common">Root-knot nematode worm</name>
    <name type="synonym">Meloidogyne mayaguensis</name>
    <dbReference type="NCBI Taxonomy" id="390850"/>
    <lineage>
        <taxon>Eukaryota</taxon>
        <taxon>Metazoa</taxon>
        <taxon>Ecdysozoa</taxon>
        <taxon>Nematoda</taxon>
        <taxon>Chromadorea</taxon>
        <taxon>Rhabditida</taxon>
        <taxon>Tylenchina</taxon>
        <taxon>Tylenchomorpha</taxon>
        <taxon>Tylenchoidea</taxon>
        <taxon>Meloidogynidae</taxon>
        <taxon>Meloidogyninae</taxon>
        <taxon>Meloidogyne</taxon>
    </lineage>
</organism>
<dbReference type="InterPro" id="IPR007284">
    <property type="entry name" value="Ground-like_dom"/>
</dbReference>
<protein>
    <recommendedName>
        <fullName evidence="3">Ground-like domain-containing protein</fullName>
    </recommendedName>
</protein>
<feature type="region of interest" description="Disordered" evidence="1">
    <location>
        <begin position="150"/>
        <end position="171"/>
    </location>
</feature>
<dbReference type="Proteomes" id="UP000580250">
    <property type="component" value="Unassembled WGS sequence"/>
</dbReference>
<feature type="domain" description="Ground-like" evidence="3">
    <location>
        <begin position="469"/>
        <end position="550"/>
    </location>
</feature>
<evidence type="ECO:0000259" key="3">
    <source>
        <dbReference type="Pfam" id="PF04155"/>
    </source>
</evidence>